<dbReference type="InterPro" id="IPR041373">
    <property type="entry name" value="RT_RNaseH"/>
</dbReference>
<evidence type="ECO:0000256" key="7">
    <source>
        <dbReference type="ARBA" id="ARBA00022750"/>
    </source>
</evidence>
<evidence type="ECO:0000313" key="22">
    <source>
        <dbReference type="Proteomes" id="UP000265566"/>
    </source>
</evidence>
<evidence type="ECO:0000256" key="8">
    <source>
        <dbReference type="ARBA" id="ARBA00022759"/>
    </source>
</evidence>
<feature type="compositionally biased region" description="Basic and acidic residues" evidence="17">
    <location>
        <begin position="254"/>
        <end position="264"/>
    </location>
</feature>
<feature type="domain" description="CCHC-type" evidence="18">
    <location>
        <begin position="276"/>
        <end position="292"/>
    </location>
</feature>
<evidence type="ECO:0000256" key="13">
    <source>
        <dbReference type="ARBA" id="ARBA00022932"/>
    </source>
</evidence>
<evidence type="ECO:0000256" key="12">
    <source>
        <dbReference type="ARBA" id="ARBA00022918"/>
    </source>
</evidence>
<evidence type="ECO:0000259" key="19">
    <source>
        <dbReference type="PROSITE" id="PS50878"/>
    </source>
</evidence>
<dbReference type="InterPro" id="IPR001584">
    <property type="entry name" value="Integrase_cat-core"/>
</dbReference>
<evidence type="ECO:0000256" key="6">
    <source>
        <dbReference type="ARBA" id="ARBA00022723"/>
    </source>
</evidence>
<dbReference type="GO" id="GO:0004519">
    <property type="term" value="F:endonuclease activity"/>
    <property type="evidence" value="ECO:0007669"/>
    <property type="project" value="UniProtKB-KW"/>
</dbReference>
<sequence>MFNCFNRNRSVTSWYQSHGGRDDAAIAQALAAMAQVLAQSNEQAAIGRRNEGEAEERRLDRFLRNNPPTFKGRFDPDGAQTWLQGMERIFRAMVTSDDQKVRLATHMLAEEAEYWWTNAKGRLEIGGEVVTWTRFKAEFLRKYFPEDLRTRKEVEFLNLKQGSMSVAEYAAKFEELARFCPYINAEDAMVSKCVKFESGLRPNIYQYMCVQEIRDFDTLVHKCRMFDDAGKAKSNYYKAQGEKRGRGHGAGKPYSKDKGKKREAGGGSRPSLAEVKCFKCGAMGHYASDCKNDFTCHKCGKAGHKAVDCRGVARETTCYNCGEKGHISTKCTKPKKAAGKVFALNAEEVEQPDNLIRGMCFINSTPLIAIIDTGATHSFISASCVERLGLVVTPLLRGMVIDTPASGSHMDVIFGMDWLLAFGVSINCLTRSVTFSKPVEELDRKFLTAEQVKKSLDGEACVFMMFASLKVGGEKEVSDLPVVQEFPEVFPEDITELPPEREVEFAIDLVPGTSPISIAPYRMSASELGELKNQLEELLEKQFIRPSVSPWGAPVLLLNKVTIKNRYPLPRIDDLMDQLVGAEVFSKIDLRSGYHQIRVKAEDISKTAFRTRYGHYEYSVMPFGVSNAPGVFMEYMNRIFHPYLDRFVVVFIDDILVYSKSEEEHAEHLRIVLQVLKENQLCAKLSKCEFWLKEVSFLGHVISKGGISVDPSKVDAVLQWESPKSVFEIRSFLGLAGYYRRFIEGFSKLALPLTQLTRKGQAYVWDAKCEKSFQELKKRLTSAPVLILPNPKESFVVYCDASKMGLGGVLMQNRQVVAYASRQLKVHEKNYPTHDLELAAVVYTLKIWRHYLYGSKFEVFSDHKSLKYLFDQKELNMRQRRWLEYLKDFDFQLSYHPGKANVVADALSRKTLHMSALMVKELELIEQFRDLSLVSELTPDGVRLGMLKLTSNILEEIKNGQKEDLELVNRVTLVNQGKGGDFRLGETGVLMFRDRVCVPDVFELKRQILDEGHRSSLSIHPGATKMYQDLKRLFWWPGMKKEIAEFVYACLVCQKSKIEHQRPSGLMQPLFVPEWKWDSISMDFVGALPKTSKGFDSIWVIVDRLTKSAHFVPIKTGMSVAKLAEIYIEQIVRLHGIPSSIVSDRDPRFTSKFWESLQAALGTKLRLSSAYHPQTDGQTERTIQSLEDLLRACVLEQGVSWDECLPLIEFTYNNSFHASIGMAPFEALYGRRCRTPLCWFESGESALFGPEVVQETTEKVKMIQEKMKASQSRQKSYHDKRRKDIEFQVGDHVFLRVNPVTGVGRALKCRKLTPRFVGPFDVIEKVGVVAYRIALPPSLSNLHNVFHVSQLRKYVHDASHVIQVDELEVRDNLTVETLPIRIEDRELKRLRGKEIALVKVIWVGPTGESATWEPESRMRVSYPELFPSGKFSRAKILFRGGEL</sequence>
<protein>
    <recommendedName>
        <fullName evidence="1">RNA-directed DNA polymerase</fullName>
        <ecNumber evidence="1">2.7.7.49</ecNumber>
    </recommendedName>
</protein>
<dbReference type="InterPro" id="IPR021109">
    <property type="entry name" value="Peptidase_aspartic_dom_sf"/>
</dbReference>
<dbReference type="CDD" id="cd09274">
    <property type="entry name" value="RNase_HI_RT_Ty3"/>
    <property type="match status" value="1"/>
</dbReference>
<dbReference type="GO" id="GO:0008270">
    <property type="term" value="F:zinc ion binding"/>
    <property type="evidence" value="ECO:0007669"/>
    <property type="project" value="UniProtKB-KW"/>
</dbReference>
<dbReference type="SUPFAM" id="SSF56672">
    <property type="entry name" value="DNA/RNA polymerases"/>
    <property type="match status" value="1"/>
</dbReference>
<feature type="domain" description="CCHC-type" evidence="18">
    <location>
        <begin position="296"/>
        <end position="310"/>
    </location>
</feature>
<dbReference type="PROSITE" id="PS50994">
    <property type="entry name" value="INTEGRASE"/>
    <property type="match status" value="1"/>
</dbReference>
<reference evidence="22" key="1">
    <citation type="journal article" date="2018" name="Nat. Plants">
        <title>Whole-genome landscape of Medicago truncatula symbiotic genes.</title>
        <authorList>
            <person name="Pecrix Y."/>
            <person name="Staton S.E."/>
            <person name="Sallet E."/>
            <person name="Lelandais-Briere C."/>
            <person name="Moreau S."/>
            <person name="Carrere S."/>
            <person name="Blein T."/>
            <person name="Jardinaud M.F."/>
            <person name="Latrasse D."/>
            <person name="Zouine M."/>
            <person name="Zahm M."/>
            <person name="Kreplak J."/>
            <person name="Mayjonade B."/>
            <person name="Satge C."/>
            <person name="Perez M."/>
            <person name="Cauet S."/>
            <person name="Marande W."/>
            <person name="Chantry-Darmon C."/>
            <person name="Lopez-Roques C."/>
            <person name="Bouchez O."/>
            <person name="Berard A."/>
            <person name="Debelle F."/>
            <person name="Munos S."/>
            <person name="Bendahmane A."/>
            <person name="Berges H."/>
            <person name="Niebel A."/>
            <person name="Buitink J."/>
            <person name="Frugier F."/>
            <person name="Benhamed M."/>
            <person name="Crespi M."/>
            <person name="Gouzy J."/>
            <person name="Gamas P."/>
        </authorList>
    </citation>
    <scope>NUCLEOTIDE SEQUENCE [LARGE SCALE GENOMIC DNA]</scope>
    <source>
        <strain evidence="22">cv. Jemalong A17</strain>
    </source>
</reference>
<dbReference type="InterPro" id="IPR050951">
    <property type="entry name" value="Retrovirus_Pol_polyprotein"/>
</dbReference>
<keyword evidence="2" id="KW-0645">Protease</keyword>
<keyword evidence="4 21" id="KW-0548">Nucleotidyltransferase</keyword>
<dbReference type="Gene3D" id="1.10.340.70">
    <property type="match status" value="1"/>
</dbReference>
<dbReference type="SMART" id="SM00343">
    <property type="entry name" value="ZnF_C2HC"/>
    <property type="match status" value="3"/>
</dbReference>
<feature type="domain" description="CCHC-type" evidence="18">
    <location>
        <begin position="318"/>
        <end position="333"/>
    </location>
</feature>
<keyword evidence="7" id="KW-0064">Aspartyl protease</keyword>
<dbReference type="GO" id="GO:0004190">
    <property type="term" value="F:aspartic-type endopeptidase activity"/>
    <property type="evidence" value="ECO:0007669"/>
    <property type="project" value="UniProtKB-KW"/>
</dbReference>
<keyword evidence="10" id="KW-0460">Magnesium</keyword>
<dbReference type="InterPro" id="IPR000477">
    <property type="entry name" value="RT_dom"/>
</dbReference>
<dbReference type="Gene3D" id="4.10.60.10">
    <property type="entry name" value="Zinc finger, CCHC-type"/>
    <property type="match status" value="2"/>
</dbReference>
<evidence type="ECO:0000256" key="11">
    <source>
        <dbReference type="ARBA" id="ARBA00022908"/>
    </source>
</evidence>
<dbReference type="Gramene" id="rna31047">
    <property type="protein sequence ID" value="RHN55789.1"/>
    <property type="gene ID" value="gene31047"/>
</dbReference>
<dbReference type="SUPFAM" id="SSF53098">
    <property type="entry name" value="Ribonuclease H-like"/>
    <property type="match status" value="1"/>
</dbReference>
<dbReference type="PROSITE" id="PS50158">
    <property type="entry name" value="ZF_CCHC"/>
    <property type="match status" value="3"/>
</dbReference>
<comment type="caution">
    <text evidence="21">The sequence shown here is derived from an EMBL/GenBank/DDBJ whole genome shotgun (WGS) entry which is preliminary data.</text>
</comment>
<proteinExistence type="predicted"/>
<evidence type="ECO:0000256" key="16">
    <source>
        <dbReference type="PROSITE-ProRule" id="PRU00047"/>
    </source>
</evidence>
<feature type="domain" description="Integrase catalytic" evidence="20">
    <location>
        <begin position="1065"/>
        <end position="1232"/>
    </location>
</feature>
<evidence type="ECO:0000256" key="3">
    <source>
        <dbReference type="ARBA" id="ARBA00022679"/>
    </source>
</evidence>
<keyword evidence="9 21" id="KW-0378">Hydrolase</keyword>
<evidence type="ECO:0000259" key="18">
    <source>
        <dbReference type="PROSITE" id="PS50158"/>
    </source>
</evidence>
<dbReference type="Gene3D" id="3.30.420.10">
    <property type="entry name" value="Ribonuclease H-like superfamily/Ribonuclease H"/>
    <property type="match status" value="1"/>
</dbReference>
<name>A0A396HR19_MEDTR</name>
<dbReference type="GO" id="GO:0003887">
    <property type="term" value="F:DNA-directed DNA polymerase activity"/>
    <property type="evidence" value="ECO:0007669"/>
    <property type="project" value="UniProtKB-KW"/>
</dbReference>
<keyword evidence="8" id="KW-0255">Endonuclease</keyword>
<feature type="region of interest" description="Disordered" evidence="17">
    <location>
        <begin position="237"/>
        <end position="270"/>
    </location>
</feature>
<evidence type="ECO:0000256" key="5">
    <source>
        <dbReference type="ARBA" id="ARBA00022722"/>
    </source>
</evidence>
<dbReference type="Pfam" id="PF08284">
    <property type="entry name" value="RVP_2"/>
    <property type="match status" value="2"/>
</dbReference>
<dbReference type="FunFam" id="3.30.420.10:FF:000032">
    <property type="entry name" value="Retrovirus-related Pol polyprotein from transposon 297-like Protein"/>
    <property type="match status" value="1"/>
</dbReference>
<dbReference type="PROSITE" id="PS50878">
    <property type="entry name" value="RT_POL"/>
    <property type="match status" value="1"/>
</dbReference>
<dbReference type="Pfam" id="PF17917">
    <property type="entry name" value="RT_RNaseH"/>
    <property type="match status" value="1"/>
</dbReference>
<keyword evidence="16" id="KW-0863">Zinc-finger</keyword>
<dbReference type="InterPro" id="IPR036875">
    <property type="entry name" value="Znf_CCHC_sf"/>
</dbReference>
<accession>A0A396HR19</accession>
<evidence type="ECO:0000256" key="1">
    <source>
        <dbReference type="ARBA" id="ARBA00012493"/>
    </source>
</evidence>
<evidence type="ECO:0000259" key="20">
    <source>
        <dbReference type="PROSITE" id="PS50994"/>
    </source>
</evidence>
<dbReference type="EMBL" id="PSQE01000005">
    <property type="protein sequence ID" value="RHN55789.1"/>
    <property type="molecule type" value="Genomic_DNA"/>
</dbReference>
<organism evidence="21 22">
    <name type="scientific">Medicago truncatula</name>
    <name type="common">Barrel medic</name>
    <name type="synonym">Medicago tribuloides</name>
    <dbReference type="NCBI Taxonomy" id="3880"/>
    <lineage>
        <taxon>Eukaryota</taxon>
        <taxon>Viridiplantae</taxon>
        <taxon>Streptophyta</taxon>
        <taxon>Embryophyta</taxon>
        <taxon>Tracheophyta</taxon>
        <taxon>Spermatophyta</taxon>
        <taxon>Magnoliopsida</taxon>
        <taxon>eudicotyledons</taxon>
        <taxon>Gunneridae</taxon>
        <taxon>Pentapetalae</taxon>
        <taxon>rosids</taxon>
        <taxon>fabids</taxon>
        <taxon>Fabales</taxon>
        <taxon>Fabaceae</taxon>
        <taxon>Papilionoideae</taxon>
        <taxon>50 kb inversion clade</taxon>
        <taxon>NPAAA clade</taxon>
        <taxon>Hologalegina</taxon>
        <taxon>IRL clade</taxon>
        <taxon>Trifolieae</taxon>
        <taxon>Medicago</taxon>
    </lineage>
</organism>
<dbReference type="InterPro" id="IPR012337">
    <property type="entry name" value="RNaseH-like_sf"/>
</dbReference>
<dbReference type="Pfam" id="PF17921">
    <property type="entry name" value="Integrase_H2C2"/>
    <property type="match status" value="1"/>
</dbReference>
<dbReference type="CDD" id="cd00303">
    <property type="entry name" value="retropepsin_like"/>
    <property type="match status" value="1"/>
</dbReference>
<dbReference type="Gene3D" id="2.40.70.10">
    <property type="entry name" value="Acid Proteases"/>
    <property type="match status" value="1"/>
</dbReference>
<evidence type="ECO:0000256" key="17">
    <source>
        <dbReference type="SAM" id="MobiDB-lite"/>
    </source>
</evidence>
<evidence type="ECO:0000256" key="4">
    <source>
        <dbReference type="ARBA" id="ARBA00022695"/>
    </source>
</evidence>
<dbReference type="InterPro" id="IPR036397">
    <property type="entry name" value="RNaseH_sf"/>
</dbReference>
<gene>
    <name evidence="21" type="ORF">MtrunA17_Chr5g0422121</name>
</gene>
<evidence type="ECO:0000256" key="10">
    <source>
        <dbReference type="ARBA" id="ARBA00022842"/>
    </source>
</evidence>
<dbReference type="FunFam" id="3.30.70.270:FF:000020">
    <property type="entry name" value="Transposon Tf2-6 polyprotein-like Protein"/>
    <property type="match status" value="1"/>
</dbReference>
<dbReference type="InterPro" id="IPR056924">
    <property type="entry name" value="SH3_Tf2-1"/>
</dbReference>
<keyword evidence="14" id="KW-0238">DNA-binding</keyword>
<dbReference type="Gene3D" id="3.10.10.10">
    <property type="entry name" value="HIV Type 1 Reverse Transcriptase, subunit A, domain 1"/>
    <property type="match status" value="1"/>
</dbReference>
<evidence type="ECO:0000256" key="15">
    <source>
        <dbReference type="ARBA" id="ARBA00023172"/>
    </source>
</evidence>
<keyword evidence="13" id="KW-0239">DNA-directed DNA polymerase</keyword>
<evidence type="ECO:0000313" key="21">
    <source>
        <dbReference type="EMBL" id="RHN55789.1"/>
    </source>
</evidence>
<evidence type="ECO:0000256" key="9">
    <source>
        <dbReference type="ARBA" id="ARBA00022801"/>
    </source>
</evidence>
<keyword evidence="5" id="KW-0540">Nuclease</keyword>
<dbReference type="SUPFAM" id="SSF50630">
    <property type="entry name" value="Acid proteases"/>
    <property type="match status" value="1"/>
</dbReference>
<dbReference type="PROSITE" id="PS00141">
    <property type="entry name" value="ASP_PROTEASE"/>
    <property type="match status" value="1"/>
</dbReference>
<dbReference type="Pfam" id="PF00078">
    <property type="entry name" value="RVT_1"/>
    <property type="match status" value="1"/>
</dbReference>
<dbReference type="Proteomes" id="UP000265566">
    <property type="component" value="Chromosome 5"/>
</dbReference>
<dbReference type="PANTHER" id="PTHR37984:SF5">
    <property type="entry name" value="PROTEIN NYNRIN-LIKE"/>
    <property type="match status" value="1"/>
</dbReference>
<evidence type="ECO:0000256" key="14">
    <source>
        <dbReference type="ARBA" id="ARBA00023125"/>
    </source>
</evidence>
<dbReference type="GO" id="GO:0015074">
    <property type="term" value="P:DNA integration"/>
    <property type="evidence" value="ECO:0007669"/>
    <property type="project" value="UniProtKB-KW"/>
</dbReference>
<dbReference type="Pfam" id="PF24626">
    <property type="entry name" value="SH3_Tf2-1"/>
    <property type="match status" value="1"/>
</dbReference>
<dbReference type="CDD" id="cd01647">
    <property type="entry name" value="RT_LTR"/>
    <property type="match status" value="1"/>
</dbReference>
<dbReference type="EC" id="2.7.7.49" evidence="1"/>
<dbReference type="PANTHER" id="PTHR37984">
    <property type="entry name" value="PROTEIN CBG26694"/>
    <property type="match status" value="1"/>
</dbReference>
<dbReference type="GO" id="GO:0006310">
    <property type="term" value="P:DNA recombination"/>
    <property type="evidence" value="ECO:0007669"/>
    <property type="project" value="UniProtKB-KW"/>
</dbReference>
<dbReference type="InterPro" id="IPR001969">
    <property type="entry name" value="Aspartic_peptidase_AS"/>
</dbReference>
<keyword evidence="6" id="KW-0479">Metal-binding</keyword>
<keyword evidence="16" id="KW-0862">Zinc</keyword>
<dbReference type="InterPro" id="IPR005162">
    <property type="entry name" value="Retrotrans_gag_dom"/>
</dbReference>
<dbReference type="InterPro" id="IPR001878">
    <property type="entry name" value="Znf_CCHC"/>
</dbReference>
<dbReference type="SUPFAM" id="SSF57756">
    <property type="entry name" value="Retrovirus zinc finger-like domains"/>
    <property type="match status" value="2"/>
</dbReference>
<keyword evidence="15" id="KW-0233">DNA recombination</keyword>
<dbReference type="Pfam" id="PF00098">
    <property type="entry name" value="zf-CCHC"/>
    <property type="match status" value="3"/>
</dbReference>
<keyword evidence="11" id="KW-0229">DNA integration</keyword>
<dbReference type="GO" id="GO:0006508">
    <property type="term" value="P:proteolysis"/>
    <property type="evidence" value="ECO:0007669"/>
    <property type="project" value="UniProtKB-KW"/>
</dbReference>
<dbReference type="GO" id="GO:0003964">
    <property type="term" value="F:RNA-directed DNA polymerase activity"/>
    <property type="evidence" value="ECO:0007669"/>
    <property type="project" value="UniProtKB-KW"/>
</dbReference>
<dbReference type="InterPro" id="IPR041588">
    <property type="entry name" value="Integrase_H2C2"/>
</dbReference>
<dbReference type="InterPro" id="IPR043502">
    <property type="entry name" value="DNA/RNA_pol_sf"/>
</dbReference>
<keyword evidence="12" id="KW-0695">RNA-directed DNA polymerase</keyword>
<dbReference type="GO" id="GO:0003677">
    <property type="term" value="F:DNA binding"/>
    <property type="evidence" value="ECO:0007669"/>
    <property type="project" value="UniProtKB-KW"/>
</dbReference>
<evidence type="ECO:0000256" key="2">
    <source>
        <dbReference type="ARBA" id="ARBA00022670"/>
    </source>
</evidence>
<keyword evidence="3 21" id="KW-0808">Transferase</keyword>
<dbReference type="Gene3D" id="3.30.70.270">
    <property type="match status" value="2"/>
</dbReference>
<dbReference type="InterPro" id="IPR043128">
    <property type="entry name" value="Rev_trsase/Diguanyl_cyclase"/>
</dbReference>
<dbReference type="Pfam" id="PF03732">
    <property type="entry name" value="Retrotrans_gag"/>
    <property type="match status" value="1"/>
</dbReference>
<feature type="domain" description="Reverse transcriptase" evidence="19">
    <location>
        <begin position="491"/>
        <end position="702"/>
    </location>
</feature>